<evidence type="ECO:0000313" key="2">
    <source>
        <dbReference type="Proteomes" id="UP000596742"/>
    </source>
</evidence>
<sequence>MKATILADIDLFPLEQYDNGTLPMVNGDVFCINSTGAPSSIGLTLSKSSLMEFSWKPIDIPAQVYDYELGFSSSPGSMAPDIMAFESTNQHAHHRVTHGNVPDGTEFYIIIKTISKSNVEGLRTLGPCFIDTTSPDFSGSISVSLSGDILIAVWNLNGFSDSEELFEMDYQFAIGSRAYGTDIQSYQSIRGGGSCTITVPPTCTATNIHELDWYLHGFHTYYVSIKATNSAGQANIQTSSPYIHAVEPPSEGIVIDIDTQSDLDKIPVTDIEDVDFQKDTTSLAARWSGFTHPHVKITYSISIGTTKGGNDIISMKNVGDTLSHIEVGLSLISYQKYYISVTAVSDGGNTTVSSDGVTVVVENDVLAGVVIYDGEPCNSTDQWTIFQDFFHLSTMYDVSIDDLTLSPGVMYRIALKLCAHTICFQTIRTDGVMVIASPPDVGTLNVDHRNTTQTGGAEKLVVTFDKFSDPDMVYAVEKFDAISGYEYAITDNSVLGKTYMIWKSLATYTETADTISFEVILDGTMDFSKCKKFTVRGYNKVSLYSTVSTDIKDCKAQNPTFIDPNIVIDAVGTPDALDGIGRPIFLEKNAYWTLADEDYTPYKNLISAVWPTLRHRNYKYAIINARTVDVTTYYKQINQLELVDPCSHPDAIKCGHTDREFINEQFTNNELVHGTRYTVCIHAPRTSIQRTAWLEELVEVTACSDGIIVDLTPPVAGNVWIGFNPAFTYQTSNTDMFINWDGFNDVEEFKTGPHASGIKEYILAIGTTAGGNDVHDFENVGIVQHKALHKMVLQNGYAYYATIQAIDFANRATTVISDPIIIDSTSPLATNSPITIENRLIISNTEINACWKDIFTDLESGINYYLWSIGSEPGYTDMMAYAKVIDDECGMTDMNNPLDLLEGHLYYINVRAFNKAGLSTLITSWSFEVDTTPPTSGHVYDGDKSALTGDLKDIDYQIETEVLHTYWEGFHDSHSTIKEYYVSIGTCPQCEDILAEQAVGIVYEFILQYLHLGAGLRYYTTVTACNTADMCTTVTSDGVIIDNSPPLAGAVQDGTGIYDTEYQSMTTYLSAKWYGFDDPQSGLEKYEWRAGTTKGGDDVVKTMEFHITQTAAIYNTSLGLPINERIFVTIRAYNKAGMWSESSSNGFLVDTTPPVFKTTPVFSEDFGIFGLSQIYRTSMKIEWDIEDTESFIQRQYVSIKSHIGGEFMLSSHSINGIARSYVFNGLDLHDGVTYYVTVISCNGADICTDAISPGMFVDSTPPSRAVFSDTHYSLLLVRDTNGYSESDQAVTASNNVLRGMWILSQVLTYKPLWYEWSVGHSEFSTPLGIYDIQEKKVWQDAGQLHDAIFTIEQGGEYLHNTLSYAVFVRVWYSVNTYAIFKSNGIYVMTQAPVVASVRGSSVIERVQGTTFKDHDFMKMGRPITFEWTGKFLEAEKTIEMYRLYLSTFPGGHDIMKINEVIPGIESGYNMSRIILTPGVIHYANVIAYNYAGAHTTSSSDGFMIDYNHPTAGIVYDGQGKYDLEYQNSSDIVAAHWHGFIDTESGITTYQWCVGLTTFIGNSPTKTECSILSWTNVGLHVSASRNLTSSIPSGTKLYHKVYAVDGVGWTSSTVVSDGVTVDTTPPVPDKFVLLGINLVSNPSFEITGGNEVSWLNISSTDICNMDVTYHPLMWYIETYSCMTIVSSNVNLAKDGGKFLYIRGSITQKVDNITEGMTYQVTFYSSHLSSVDSSLGNKEGFIQLNNEKHVFLIYTKSYRQDSNGDIDDREELTWHSHTFYFTADLNEANITIGSIDLTTGIFLDDINVQEVNVTAGDISGHVLGHVVYLHDWSSIHGAWSFTDPESSIIDYKWAIGYAEGGTQIQPFRSAGLMNFGINSNVTLVHNTNIYITTVAMNAAGLRGVSFSDPVYVDLTPPEINYVYDGRGEDEDAWTLNEVAANWAFEDVESGIKHCEWAIGYTPESTDLLPYTDVTTNSAYMDFPYSVLENHTIYTTLHCENNAGLLSSKSSDGVKISNRPPLSNSAVVEIMPISSTEFSAETGFLGVSDNARLKWSGYTDSIGIETYDVEFDTNKEKMFFPKSQEVLYSHFTKLSLADEQQPFSIRAINTLFLKSAIVQKNISIFTENPQVTSTPLTLSWVNNEVVVSWNGIFNSDSDLYYEVSAGTTGGGVNILQWQFTNHTSITFEIPATVTTTAGLNVFLTVGAVSVGGESVIKTGRIILP</sequence>
<keyword evidence="2" id="KW-1185">Reference proteome</keyword>
<dbReference type="PANTHER" id="PTHR16897">
    <property type="entry name" value="OS10G0105400 PROTEIN"/>
    <property type="match status" value="1"/>
</dbReference>
<gene>
    <name evidence="1" type="ORF">MGAL_10B047827</name>
</gene>
<reference evidence="1" key="1">
    <citation type="submission" date="2018-11" db="EMBL/GenBank/DDBJ databases">
        <authorList>
            <person name="Alioto T."/>
            <person name="Alioto T."/>
        </authorList>
    </citation>
    <scope>NUCLEOTIDE SEQUENCE</scope>
</reference>
<evidence type="ECO:0000313" key="1">
    <source>
        <dbReference type="EMBL" id="VDI18785.1"/>
    </source>
</evidence>
<dbReference type="Proteomes" id="UP000596742">
    <property type="component" value="Unassembled WGS sequence"/>
</dbReference>
<protein>
    <submittedName>
        <fullName evidence="1">Uncharacterized protein</fullName>
    </submittedName>
</protein>
<dbReference type="PANTHER" id="PTHR16897:SF2">
    <property type="entry name" value="OS03G0226600 PROTEIN"/>
    <property type="match status" value="1"/>
</dbReference>
<organism evidence="1 2">
    <name type="scientific">Mytilus galloprovincialis</name>
    <name type="common">Mediterranean mussel</name>
    <dbReference type="NCBI Taxonomy" id="29158"/>
    <lineage>
        <taxon>Eukaryota</taxon>
        <taxon>Metazoa</taxon>
        <taxon>Spiralia</taxon>
        <taxon>Lophotrochozoa</taxon>
        <taxon>Mollusca</taxon>
        <taxon>Bivalvia</taxon>
        <taxon>Autobranchia</taxon>
        <taxon>Pteriomorphia</taxon>
        <taxon>Mytilida</taxon>
        <taxon>Mytiloidea</taxon>
        <taxon>Mytilidae</taxon>
        <taxon>Mytilinae</taxon>
        <taxon>Mytilus</taxon>
    </lineage>
</organism>
<name>A0A8B6DGR4_MYTGA</name>
<accession>A0A8B6DGR4</accession>
<comment type="caution">
    <text evidence="1">The sequence shown here is derived from an EMBL/GenBank/DDBJ whole genome shotgun (WGS) entry which is preliminary data.</text>
</comment>
<dbReference type="EMBL" id="UYJE01003378">
    <property type="protein sequence ID" value="VDI18785.1"/>
    <property type="molecule type" value="Genomic_DNA"/>
</dbReference>
<dbReference type="OrthoDB" id="6061841at2759"/>
<proteinExistence type="predicted"/>